<sequence>MKKLNFLKAIIDFVWIMAMVTIPIILFLSGYIIFGYESFDLPIKINGNELLVVDLESKIILACFMISSLLIIYSLYLFKKLLRLFQLKIIFDLEVVQLLNKIGLILISSAIISGVSGFIFNFLKRNISLSFELNSNVLLFSLGLFFIILSEVFIIAKSLKEENDLTF</sequence>
<gene>
    <name evidence="2" type="ORF">ACFSX9_08460</name>
</gene>
<keyword evidence="1" id="KW-0472">Membrane</keyword>
<keyword evidence="1" id="KW-1133">Transmembrane helix</keyword>
<evidence type="ECO:0000313" key="3">
    <source>
        <dbReference type="Proteomes" id="UP001597549"/>
    </source>
</evidence>
<organism evidence="2 3">
    <name type="scientific">Flavobacterium ardleyense</name>
    <dbReference type="NCBI Taxonomy" id="2038737"/>
    <lineage>
        <taxon>Bacteria</taxon>
        <taxon>Pseudomonadati</taxon>
        <taxon>Bacteroidota</taxon>
        <taxon>Flavobacteriia</taxon>
        <taxon>Flavobacteriales</taxon>
        <taxon>Flavobacteriaceae</taxon>
        <taxon>Flavobacterium</taxon>
    </lineage>
</organism>
<feature type="transmembrane region" description="Helical" evidence="1">
    <location>
        <begin position="59"/>
        <end position="78"/>
    </location>
</feature>
<feature type="transmembrane region" description="Helical" evidence="1">
    <location>
        <begin position="12"/>
        <end position="34"/>
    </location>
</feature>
<accession>A0ABW5Z7T4</accession>
<feature type="transmembrane region" description="Helical" evidence="1">
    <location>
        <begin position="135"/>
        <end position="156"/>
    </location>
</feature>
<proteinExistence type="predicted"/>
<evidence type="ECO:0000313" key="2">
    <source>
        <dbReference type="EMBL" id="MFD2908767.1"/>
    </source>
</evidence>
<dbReference type="EMBL" id="JBHUOL010000012">
    <property type="protein sequence ID" value="MFD2908767.1"/>
    <property type="molecule type" value="Genomic_DNA"/>
</dbReference>
<dbReference type="RefSeq" id="WP_379806599.1">
    <property type="nucleotide sequence ID" value="NZ_JBHUOL010000012.1"/>
</dbReference>
<keyword evidence="3" id="KW-1185">Reference proteome</keyword>
<feature type="transmembrane region" description="Helical" evidence="1">
    <location>
        <begin position="98"/>
        <end position="123"/>
    </location>
</feature>
<keyword evidence="1" id="KW-0812">Transmembrane</keyword>
<protein>
    <submittedName>
        <fullName evidence="2">DUF2975 domain-containing protein</fullName>
    </submittedName>
</protein>
<dbReference type="Proteomes" id="UP001597549">
    <property type="component" value="Unassembled WGS sequence"/>
</dbReference>
<dbReference type="Pfam" id="PF11188">
    <property type="entry name" value="DUF2975"/>
    <property type="match status" value="1"/>
</dbReference>
<dbReference type="InterPro" id="IPR021354">
    <property type="entry name" value="DUF2975"/>
</dbReference>
<name>A0ABW5Z7T4_9FLAO</name>
<comment type="caution">
    <text evidence="2">The sequence shown here is derived from an EMBL/GenBank/DDBJ whole genome shotgun (WGS) entry which is preliminary data.</text>
</comment>
<reference evidence="3" key="1">
    <citation type="journal article" date="2019" name="Int. J. Syst. Evol. Microbiol.">
        <title>The Global Catalogue of Microorganisms (GCM) 10K type strain sequencing project: providing services to taxonomists for standard genome sequencing and annotation.</title>
        <authorList>
            <consortium name="The Broad Institute Genomics Platform"/>
            <consortium name="The Broad Institute Genome Sequencing Center for Infectious Disease"/>
            <person name="Wu L."/>
            <person name="Ma J."/>
        </authorList>
    </citation>
    <scope>NUCLEOTIDE SEQUENCE [LARGE SCALE GENOMIC DNA]</scope>
    <source>
        <strain evidence="3">KCTC 52644</strain>
    </source>
</reference>
<evidence type="ECO:0000256" key="1">
    <source>
        <dbReference type="SAM" id="Phobius"/>
    </source>
</evidence>